<feature type="region of interest" description="Disordered" evidence="1">
    <location>
        <begin position="283"/>
        <end position="302"/>
    </location>
</feature>
<evidence type="ECO:0000313" key="3">
    <source>
        <dbReference type="Proteomes" id="UP000239563"/>
    </source>
</evidence>
<feature type="region of interest" description="Disordered" evidence="1">
    <location>
        <begin position="146"/>
        <end position="175"/>
    </location>
</feature>
<proteinExistence type="predicted"/>
<feature type="region of interest" description="Disordered" evidence="1">
    <location>
        <begin position="193"/>
        <end position="225"/>
    </location>
</feature>
<feature type="region of interest" description="Disordered" evidence="1">
    <location>
        <begin position="1"/>
        <end position="20"/>
    </location>
</feature>
<dbReference type="AlphaFoldDB" id="A0A2N8UGE9"/>
<feature type="region of interest" description="Disordered" evidence="1">
    <location>
        <begin position="426"/>
        <end position="468"/>
    </location>
</feature>
<gene>
    <name evidence="2" type="ORF">SRS1_14692</name>
</gene>
<feature type="compositionally biased region" description="Basic residues" evidence="1">
    <location>
        <begin position="286"/>
        <end position="296"/>
    </location>
</feature>
<accession>A0A2N8UGE9</accession>
<protein>
    <submittedName>
        <fullName evidence="2">Uncharacterized protein</fullName>
    </submittedName>
</protein>
<evidence type="ECO:0000256" key="1">
    <source>
        <dbReference type="SAM" id="MobiDB-lite"/>
    </source>
</evidence>
<evidence type="ECO:0000313" key="2">
    <source>
        <dbReference type="EMBL" id="SJX64037.1"/>
    </source>
</evidence>
<feature type="region of interest" description="Disordered" evidence="1">
    <location>
        <begin position="34"/>
        <end position="103"/>
    </location>
</feature>
<sequence>MVVSANGSGHDAAPSATGQPDIFKFGSLRYRYTPAASPCPGAAHRDENGETNLATEPEDIKKITLPSAFPTSKGAEPEHKREDRQAEGVSHREQSQAQSAGLQPSLLAVLRQTRLSPLQRQTPGIIRLNTALQPNLSPAPRFETFSAAHRSHSTPPASSSQRQAPPLNPNADSFDMPTMAKLSLADQPVAVRQGNPSTAVGTSVSASAHAHRPSRLSEPTGRDAYTPRKETLVNQLKRKRAPPPQGVWQDPYYIFARFGKAGEVAPLVITENEHMRQSLISERAAKKLRDRRHTSKGKQDGHPADRWIVADVSWPYDAAHPDARPAGSLDYFLAKQVRFLIVPRIEMTNGIILARNELQSRNLVVTKGPFRPCLAVDGRRELGIVLHSFPAAQLELTATDQPFRQLCHLAEFAVTRKLQKKKRQAFHDNIAQEAREDKLRDQARRSRDKQRSSGGGGGGGDTDQAQRE</sequence>
<feature type="compositionally biased region" description="Basic and acidic residues" evidence="1">
    <location>
        <begin position="433"/>
        <end position="451"/>
    </location>
</feature>
<feature type="compositionally biased region" description="Basic and acidic residues" evidence="1">
    <location>
        <begin position="75"/>
        <end position="94"/>
    </location>
</feature>
<feature type="compositionally biased region" description="Low complexity" evidence="1">
    <location>
        <begin position="153"/>
        <end position="165"/>
    </location>
</feature>
<feature type="compositionally biased region" description="Low complexity" evidence="1">
    <location>
        <begin position="197"/>
        <end position="208"/>
    </location>
</feature>
<name>A0A2N8UGE9_9BASI</name>
<organism evidence="2 3">
    <name type="scientific">Sporisorium reilianum f. sp. reilianum</name>
    <dbReference type="NCBI Taxonomy" id="72559"/>
    <lineage>
        <taxon>Eukaryota</taxon>
        <taxon>Fungi</taxon>
        <taxon>Dikarya</taxon>
        <taxon>Basidiomycota</taxon>
        <taxon>Ustilaginomycotina</taxon>
        <taxon>Ustilaginomycetes</taxon>
        <taxon>Ustilaginales</taxon>
        <taxon>Ustilaginaceae</taxon>
        <taxon>Sporisorium</taxon>
    </lineage>
</organism>
<reference evidence="2 3" key="1">
    <citation type="submission" date="2017-02" db="EMBL/GenBank/DDBJ databases">
        <authorList>
            <person name="Peterson S.W."/>
        </authorList>
    </citation>
    <scope>NUCLEOTIDE SEQUENCE [LARGE SCALE GENOMIC DNA]</scope>
    <source>
        <strain evidence="2 3">SRS1_H2-8</strain>
    </source>
</reference>
<dbReference type="EMBL" id="LT795063">
    <property type="protein sequence ID" value="SJX64037.1"/>
    <property type="molecule type" value="Genomic_DNA"/>
</dbReference>
<dbReference type="Proteomes" id="UP000239563">
    <property type="component" value="Chromosome X"/>
</dbReference>